<organism evidence="1 2">
    <name type="scientific">Nitrospirillum amazonense</name>
    <dbReference type="NCBI Taxonomy" id="28077"/>
    <lineage>
        <taxon>Bacteria</taxon>
        <taxon>Pseudomonadati</taxon>
        <taxon>Pseudomonadota</taxon>
        <taxon>Alphaproteobacteria</taxon>
        <taxon>Rhodospirillales</taxon>
        <taxon>Azospirillaceae</taxon>
        <taxon>Nitrospirillum</taxon>
    </lineage>
</organism>
<comment type="caution">
    <text evidence="1">The sequence shown here is derived from an EMBL/GenBank/DDBJ whole genome shotgun (WGS) entry which is preliminary data.</text>
</comment>
<dbReference type="EMBL" id="VITV01000005">
    <property type="protein sequence ID" value="TWB73161.1"/>
    <property type="molecule type" value="Genomic_DNA"/>
</dbReference>
<dbReference type="AlphaFoldDB" id="A0A560JPT4"/>
<sequence>MAKIRNPVLFSRYFRVSQAIMKKLGIMDPTLNMDTPLFIDPILLDKSAHPEMREASRTYSSHFEKLMELLEATKRPNDPAWKAAERLISYNEIKGTCLGFGADSISGHGFGKGLSSRLISTAKEIVDIGIKNPRLFPSMMLFEDNVGADRISDLTTNVIIKDILKFNDRVVSELNLRTTHFSFPQHNIHSCNLIKNPTQSNDTPIILVPTDILREIPAAGDWDEIMAAAQRNMEIRDEFNKHLGEIWKEKIRKDKAIVRGKIFSSPDSIRVFSDAINNIRSEPYDQDSDLKGIIYWHSVIGNIADKNPLKIEKPHNIDIGSVSIIVSAIIDQFRNLIENKGLWKELWADGHPRPEKSVQRLFLAVADSYCKANDLDITPEGDSGTGPVDFKFSNGYSKRVLVEIKLSTNRKLIQGYSNQLEAYKKAEETIHGFYLVIDVGGLGKKGQTLLDMKSKWTTDRGHASEVEFIDGNTQLSASKQ</sequence>
<protein>
    <submittedName>
        <fullName evidence="1">Uncharacterized protein</fullName>
    </submittedName>
</protein>
<dbReference type="Proteomes" id="UP000320516">
    <property type="component" value="Unassembled WGS sequence"/>
</dbReference>
<name>A0A560JPT4_9PROT</name>
<evidence type="ECO:0000313" key="1">
    <source>
        <dbReference type="EMBL" id="TWB73161.1"/>
    </source>
</evidence>
<proteinExistence type="predicted"/>
<accession>A0A560JPT4</accession>
<gene>
    <name evidence="1" type="ORF">FBZ87_10581</name>
</gene>
<evidence type="ECO:0000313" key="2">
    <source>
        <dbReference type="Proteomes" id="UP000320516"/>
    </source>
</evidence>
<reference evidence="1 2" key="1">
    <citation type="submission" date="2019-06" db="EMBL/GenBank/DDBJ databases">
        <title>Genomic Encyclopedia of Type Strains, Phase IV (KMG-V): Genome sequencing to study the core and pangenomes of soil and plant-associated prokaryotes.</title>
        <authorList>
            <person name="Whitman W."/>
        </authorList>
    </citation>
    <scope>NUCLEOTIDE SEQUENCE [LARGE SCALE GENOMIC DNA]</scope>
    <source>
        <strain evidence="1 2">BR 12005</strain>
    </source>
</reference>